<reference evidence="1" key="1">
    <citation type="submission" date="2021-03" db="EMBL/GenBank/DDBJ databases">
        <title>Evolutionary priming and transition to the ectomycorrhizal habit in an iconic lineage of mushroom-forming fungi: is preadaptation a requirement?</title>
        <authorList>
            <consortium name="DOE Joint Genome Institute"/>
            <person name="Looney B.P."/>
            <person name="Miyauchi S."/>
            <person name="Morin E."/>
            <person name="Drula E."/>
            <person name="Courty P.E."/>
            <person name="Chicoki N."/>
            <person name="Fauchery L."/>
            <person name="Kohler A."/>
            <person name="Kuo A."/>
            <person name="LaButti K."/>
            <person name="Pangilinan J."/>
            <person name="Lipzen A."/>
            <person name="Riley R."/>
            <person name="Andreopoulos W."/>
            <person name="He G."/>
            <person name="Johnson J."/>
            <person name="Barry K.W."/>
            <person name="Grigoriev I.V."/>
            <person name="Nagy L."/>
            <person name="Hibbett D."/>
            <person name="Henrissat B."/>
            <person name="Matheny P.B."/>
            <person name="Labbe J."/>
            <person name="Martin A.F."/>
        </authorList>
    </citation>
    <scope>NUCLEOTIDE SEQUENCE</scope>
    <source>
        <strain evidence="1">BPL698</strain>
    </source>
</reference>
<keyword evidence="1" id="KW-0418">Kinase</keyword>
<gene>
    <name evidence="1" type="ORF">F5148DRAFT_773585</name>
</gene>
<organism evidence="1 2">
    <name type="scientific">Russula earlei</name>
    <dbReference type="NCBI Taxonomy" id="71964"/>
    <lineage>
        <taxon>Eukaryota</taxon>
        <taxon>Fungi</taxon>
        <taxon>Dikarya</taxon>
        <taxon>Basidiomycota</taxon>
        <taxon>Agaricomycotina</taxon>
        <taxon>Agaricomycetes</taxon>
        <taxon>Russulales</taxon>
        <taxon>Russulaceae</taxon>
        <taxon>Russula</taxon>
    </lineage>
</organism>
<keyword evidence="2" id="KW-1185">Reference proteome</keyword>
<evidence type="ECO:0000313" key="1">
    <source>
        <dbReference type="EMBL" id="KAI9509317.1"/>
    </source>
</evidence>
<accession>A0ACC0UCT9</accession>
<comment type="caution">
    <text evidence="1">The sequence shown here is derived from an EMBL/GenBank/DDBJ whole genome shotgun (WGS) entry which is preliminary data.</text>
</comment>
<proteinExistence type="predicted"/>
<sequence length="425" mass="44585">MIGLRRLRLGYNQSRRSVLSPLASTLRVSATTSTMSFNSHRNVSVAVVGVGLVGSEFVRQLRALPSQHPFRLISLSSSKATVFNPDGIPPSADWRALLRASATTATATGTGTGTGDLVNKLTPLVRDDNAVVFVDNTASASVAELYPALLRAGVHVVTPNKKAFSGPRTLYDQIVAASREGRAKFFHEATVGAGLPVLSTLKDLVATGDKVTRIEGVFSGTLSYIFNEFSTGSADGPSFSTVVRTARDKGYTEPHPADDLNGADVARKLTILTRLLSNPNPDHIPQPPLLPDGYASVPTLSLIPPTLSLSSVPTGDAFLDALQAHDAHFGALRAEAARQGQGGRGAVLRYVGVIDVNPENGSASVKASLEQYPATHPFATSLGGSDNIIMFHTERYGARPLIIQGAGAGAAVTAMGVLSDLLKLA</sequence>
<dbReference type="Proteomes" id="UP001207468">
    <property type="component" value="Unassembled WGS sequence"/>
</dbReference>
<protein>
    <submittedName>
        <fullName evidence="1">Aspartate kinase homoserine dehydrogenase</fullName>
    </submittedName>
</protein>
<evidence type="ECO:0000313" key="2">
    <source>
        <dbReference type="Proteomes" id="UP001207468"/>
    </source>
</evidence>
<dbReference type="EMBL" id="JAGFNK010000067">
    <property type="protein sequence ID" value="KAI9509317.1"/>
    <property type="molecule type" value="Genomic_DNA"/>
</dbReference>
<keyword evidence="1" id="KW-0808">Transferase</keyword>
<name>A0ACC0UCT9_9AGAM</name>